<accession>A0ABQ1JPB3</accession>
<feature type="domain" description="VOC" evidence="1">
    <location>
        <begin position="6"/>
        <end position="116"/>
    </location>
</feature>
<organism evidence="2 3">
    <name type="scientific">Shewanella inventionis</name>
    <dbReference type="NCBI Taxonomy" id="1738770"/>
    <lineage>
        <taxon>Bacteria</taxon>
        <taxon>Pseudomonadati</taxon>
        <taxon>Pseudomonadota</taxon>
        <taxon>Gammaproteobacteria</taxon>
        <taxon>Alteromonadales</taxon>
        <taxon>Shewanellaceae</taxon>
        <taxon>Shewanella</taxon>
    </lineage>
</organism>
<dbReference type="PANTHER" id="PTHR33993">
    <property type="entry name" value="GLYOXALASE-RELATED"/>
    <property type="match status" value="1"/>
</dbReference>
<dbReference type="Proteomes" id="UP000617555">
    <property type="component" value="Unassembled WGS sequence"/>
</dbReference>
<dbReference type="EMBL" id="BMII01000040">
    <property type="protein sequence ID" value="GGB73392.1"/>
    <property type="molecule type" value="Genomic_DNA"/>
</dbReference>
<dbReference type="CDD" id="cd07247">
    <property type="entry name" value="SgaA_N_like"/>
    <property type="match status" value="1"/>
</dbReference>
<keyword evidence="3" id="KW-1185">Reference proteome</keyword>
<dbReference type="SUPFAM" id="SSF54593">
    <property type="entry name" value="Glyoxalase/Bleomycin resistance protein/Dihydroxybiphenyl dioxygenase"/>
    <property type="match status" value="1"/>
</dbReference>
<protein>
    <submittedName>
        <fullName evidence="2">Glyoxalase</fullName>
    </submittedName>
</protein>
<dbReference type="InterPro" id="IPR037523">
    <property type="entry name" value="VOC_core"/>
</dbReference>
<dbReference type="Gene3D" id="3.10.180.10">
    <property type="entry name" value="2,3-Dihydroxybiphenyl 1,2-Dioxygenase, domain 1"/>
    <property type="match status" value="1"/>
</dbReference>
<name>A0ABQ1JPB3_9GAMM</name>
<evidence type="ECO:0000259" key="1">
    <source>
        <dbReference type="PROSITE" id="PS51819"/>
    </source>
</evidence>
<sequence>MAQHNSINYLEIPVKDVLATKAFFKQVFGWDFQDYGPDYTCFLNVGIDGGFYQSPLSFTLANGCPLIVLYSQDLEATQAAVIDAGGLISRDTFRFPGGRRFHFTDINGNEYAVWSQ</sequence>
<dbReference type="InterPro" id="IPR052164">
    <property type="entry name" value="Anthracycline_SecMetBiosynth"/>
</dbReference>
<evidence type="ECO:0000313" key="2">
    <source>
        <dbReference type="EMBL" id="GGB73392.1"/>
    </source>
</evidence>
<dbReference type="PROSITE" id="PS51819">
    <property type="entry name" value="VOC"/>
    <property type="match status" value="1"/>
</dbReference>
<dbReference type="PANTHER" id="PTHR33993:SF1">
    <property type="entry name" value="GLYOXALASE FAMILY PROTEIN"/>
    <property type="match status" value="1"/>
</dbReference>
<dbReference type="Pfam" id="PF00903">
    <property type="entry name" value="Glyoxalase"/>
    <property type="match status" value="1"/>
</dbReference>
<dbReference type="InterPro" id="IPR029068">
    <property type="entry name" value="Glyas_Bleomycin-R_OHBP_Dase"/>
</dbReference>
<gene>
    <name evidence="2" type="ORF">GCM10011607_37310</name>
</gene>
<reference evidence="3" key="1">
    <citation type="journal article" date="2019" name="Int. J. Syst. Evol. Microbiol.">
        <title>The Global Catalogue of Microorganisms (GCM) 10K type strain sequencing project: providing services to taxonomists for standard genome sequencing and annotation.</title>
        <authorList>
            <consortium name="The Broad Institute Genomics Platform"/>
            <consortium name="The Broad Institute Genome Sequencing Center for Infectious Disease"/>
            <person name="Wu L."/>
            <person name="Ma J."/>
        </authorList>
    </citation>
    <scope>NUCLEOTIDE SEQUENCE [LARGE SCALE GENOMIC DNA]</scope>
    <source>
        <strain evidence="3">CGMCC 1.15339</strain>
    </source>
</reference>
<dbReference type="RefSeq" id="WP_188740807.1">
    <property type="nucleotide sequence ID" value="NZ_BMII01000040.1"/>
</dbReference>
<comment type="caution">
    <text evidence="2">The sequence shown here is derived from an EMBL/GenBank/DDBJ whole genome shotgun (WGS) entry which is preliminary data.</text>
</comment>
<proteinExistence type="predicted"/>
<dbReference type="InterPro" id="IPR004360">
    <property type="entry name" value="Glyas_Fos-R_dOase_dom"/>
</dbReference>
<evidence type="ECO:0000313" key="3">
    <source>
        <dbReference type="Proteomes" id="UP000617555"/>
    </source>
</evidence>